<evidence type="ECO:0000313" key="4">
    <source>
        <dbReference type="EMBL" id="TBU28225.1"/>
    </source>
</evidence>
<dbReference type="InterPro" id="IPR019775">
    <property type="entry name" value="WD40_repeat_CS"/>
</dbReference>
<dbReference type="SUPFAM" id="SSF50978">
    <property type="entry name" value="WD40 repeat-like"/>
    <property type="match status" value="1"/>
</dbReference>
<dbReference type="PROSITE" id="PS50294">
    <property type="entry name" value="WD_REPEATS_REGION"/>
    <property type="match status" value="1"/>
</dbReference>
<feature type="repeat" description="WD" evidence="3">
    <location>
        <begin position="1"/>
        <end position="32"/>
    </location>
</feature>
<dbReference type="Proteomes" id="UP000292957">
    <property type="component" value="Unassembled WGS sequence"/>
</dbReference>
<evidence type="ECO:0000256" key="3">
    <source>
        <dbReference type="PROSITE-ProRule" id="PRU00221"/>
    </source>
</evidence>
<dbReference type="PROSITE" id="PS50082">
    <property type="entry name" value="WD_REPEATS_2"/>
    <property type="match status" value="2"/>
</dbReference>
<dbReference type="InterPro" id="IPR001680">
    <property type="entry name" value="WD40_rpt"/>
</dbReference>
<proteinExistence type="predicted"/>
<dbReference type="PANTHER" id="PTHR19848">
    <property type="entry name" value="WD40 REPEAT PROTEIN"/>
    <property type="match status" value="1"/>
</dbReference>
<organism evidence="4">
    <name type="scientific">Dichomitus squalens</name>
    <dbReference type="NCBI Taxonomy" id="114155"/>
    <lineage>
        <taxon>Eukaryota</taxon>
        <taxon>Fungi</taxon>
        <taxon>Dikarya</taxon>
        <taxon>Basidiomycota</taxon>
        <taxon>Agaricomycotina</taxon>
        <taxon>Agaricomycetes</taxon>
        <taxon>Polyporales</taxon>
        <taxon>Polyporaceae</taxon>
        <taxon>Dichomitus</taxon>
    </lineage>
</organism>
<feature type="non-terminal residue" evidence="4">
    <location>
        <position position="1"/>
    </location>
</feature>
<dbReference type="InterPro" id="IPR036322">
    <property type="entry name" value="WD40_repeat_dom_sf"/>
</dbReference>
<dbReference type="InterPro" id="IPR015943">
    <property type="entry name" value="WD40/YVTN_repeat-like_dom_sf"/>
</dbReference>
<name>A0A4Q9ML74_9APHY</name>
<keyword evidence="2" id="KW-0677">Repeat</keyword>
<dbReference type="PANTHER" id="PTHR19848:SF8">
    <property type="entry name" value="F-BOX AND WD REPEAT DOMAIN CONTAINING 7"/>
    <property type="match status" value="1"/>
</dbReference>
<feature type="non-terminal residue" evidence="4">
    <location>
        <position position="250"/>
    </location>
</feature>
<evidence type="ECO:0000256" key="1">
    <source>
        <dbReference type="ARBA" id="ARBA00022574"/>
    </source>
</evidence>
<gene>
    <name evidence="4" type="ORF">BD311DRAFT_614625</name>
</gene>
<evidence type="ECO:0000256" key="2">
    <source>
        <dbReference type="ARBA" id="ARBA00022737"/>
    </source>
</evidence>
<sequence length="250" mass="27156">VAFSPTGQLLASGGLDGRVCVWQVVSHALIYVFSGQSAVLSIAWLEDSEQLVCRMQDGTIAHLVILASSIKLEGFWAHPYPVERLAYSHNQLASGAHGEVKIWLRASGSSWTFQTSLSPPRPSSYTTAHEIVLTSLHWTSAPSHPSVLLATYMSHGIVAFDAQTGARIGAAHVPGRIADACLSRDGRLLVVSNMLTGFELFELKGLVEIEALYCFKQKIQARMPLPVRFLHGDHAIIGGTSDGRINIWDV</sequence>
<dbReference type="OrthoDB" id="2752061at2759"/>
<dbReference type="EMBL" id="ML143423">
    <property type="protein sequence ID" value="TBU28225.1"/>
    <property type="molecule type" value="Genomic_DNA"/>
</dbReference>
<dbReference type="AlphaFoldDB" id="A0A4Q9ML74"/>
<feature type="repeat" description="WD" evidence="3">
    <location>
        <begin position="236"/>
        <end position="250"/>
    </location>
</feature>
<keyword evidence="1 3" id="KW-0853">WD repeat</keyword>
<protein>
    <submittedName>
        <fullName evidence="4">WD40-repeat-containing domain protein</fullName>
    </submittedName>
</protein>
<dbReference type="PROSITE" id="PS00678">
    <property type="entry name" value="WD_REPEATS_1"/>
    <property type="match status" value="1"/>
</dbReference>
<dbReference type="Gene3D" id="2.130.10.10">
    <property type="entry name" value="YVTN repeat-like/Quinoprotein amine dehydrogenase"/>
    <property type="match status" value="1"/>
</dbReference>
<dbReference type="Pfam" id="PF00400">
    <property type="entry name" value="WD40"/>
    <property type="match status" value="1"/>
</dbReference>
<reference evidence="4" key="1">
    <citation type="submission" date="2019-01" db="EMBL/GenBank/DDBJ databases">
        <title>Draft genome sequences of three monokaryotic isolates of the white-rot basidiomycete fungus Dichomitus squalens.</title>
        <authorList>
            <consortium name="DOE Joint Genome Institute"/>
            <person name="Lopez S.C."/>
            <person name="Andreopoulos B."/>
            <person name="Pangilinan J."/>
            <person name="Lipzen A."/>
            <person name="Riley R."/>
            <person name="Ahrendt S."/>
            <person name="Ng V."/>
            <person name="Barry K."/>
            <person name="Daum C."/>
            <person name="Grigoriev I.V."/>
            <person name="Hilden K.S."/>
            <person name="Makela M.R."/>
            <person name="de Vries R.P."/>
        </authorList>
    </citation>
    <scope>NUCLEOTIDE SEQUENCE [LARGE SCALE GENOMIC DNA]</scope>
    <source>
        <strain evidence="4">OM18370.1</strain>
    </source>
</reference>
<accession>A0A4Q9ML74</accession>